<dbReference type="InterPro" id="IPR050834">
    <property type="entry name" value="Glycosyltransf_2"/>
</dbReference>
<evidence type="ECO:0000256" key="1">
    <source>
        <dbReference type="ARBA" id="ARBA00006739"/>
    </source>
</evidence>
<comment type="similarity">
    <text evidence="1">Belongs to the glycosyltransferase 2 family.</text>
</comment>
<reference evidence="6" key="2">
    <citation type="journal article" date="2013" name="Stand. Genomic Sci.">
        <title>Complete genome sequence of Desulfocapsa sulfexigens, a marine deltaproteobacterium specialized in disproportionating inorganic sulfur compounds.</title>
        <authorList>
            <person name="Finster K.W."/>
            <person name="Kjeldsen K.U."/>
            <person name="Kube M."/>
            <person name="Reinhardt R."/>
            <person name="Mussmann M."/>
            <person name="Amann R."/>
            <person name="Schreiber L."/>
        </authorList>
    </citation>
    <scope>NUCLEOTIDE SEQUENCE [LARGE SCALE GENOMIC DNA]</scope>
    <source>
        <strain evidence="6">DSM 10523 / SB164P1</strain>
    </source>
</reference>
<evidence type="ECO:0000256" key="2">
    <source>
        <dbReference type="ARBA" id="ARBA00022676"/>
    </source>
</evidence>
<evidence type="ECO:0000259" key="4">
    <source>
        <dbReference type="Pfam" id="PF00535"/>
    </source>
</evidence>
<keyword evidence="2" id="KW-0328">Glycosyltransferase</keyword>
<sequence>MKKLFSIVTNTLGHSNKLIEVLEIYLSSNHDIEIILTLDNPSLSFSQILPSSILNEKRMVLIENSSTLGPAICANNAIQASSGQYIVRNDDDDIPKHDRLGCILDFFNNNQSCDIVYSYAEGILEGSSKKWLIEGPTHDSDIKKLLLKKNFIVHSTVAFRFSSFKRIGFYNNSFFFAQDYDLYLRASRSGLRFGCIPKNLLTRVYHNQSITVKKRKRQILHSMAGRLLHHAQTENDQNLIVIMIRYLSLLILPNWVRTVRRALGHGR</sequence>
<evidence type="ECO:0000313" key="5">
    <source>
        <dbReference type="EMBL" id="CCH47324.1"/>
    </source>
</evidence>
<dbReference type="eggNOG" id="COG1216">
    <property type="taxonomic scope" value="Bacteria"/>
</dbReference>
<feature type="domain" description="Glycosyltransferase 2-like" evidence="4">
    <location>
        <begin position="20"/>
        <end position="167"/>
    </location>
</feature>
<dbReference type="InterPro" id="IPR001173">
    <property type="entry name" value="Glyco_trans_2-like"/>
</dbReference>
<dbReference type="InterPro" id="IPR029044">
    <property type="entry name" value="Nucleotide-diphossugar_trans"/>
</dbReference>
<dbReference type="Proteomes" id="UP000011724">
    <property type="component" value="Chromosome"/>
</dbReference>
<dbReference type="HOGENOM" id="CLU_090945_0_0_7"/>
<dbReference type="RefSeq" id="WP_015413379.1">
    <property type="nucleotide sequence ID" value="NC_020409.1"/>
</dbReference>
<proteinExistence type="inferred from homology"/>
<dbReference type="OrthoDB" id="9783791at2"/>
<dbReference type="Gene3D" id="3.90.550.10">
    <property type="entry name" value="Spore Coat Polysaccharide Biosynthesis Protein SpsA, Chain A"/>
    <property type="match status" value="1"/>
</dbReference>
<name>M1WN27_PSEP2</name>
<dbReference type="KEGG" id="dpi:BN4_10084"/>
<organism evidence="5 6">
    <name type="scientific">Pseudodesulfovibrio piezophilus (strain DSM 21447 / JCM 15486 / C1TLV30)</name>
    <name type="common">Desulfovibrio piezophilus</name>
    <dbReference type="NCBI Taxonomy" id="1322246"/>
    <lineage>
        <taxon>Bacteria</taxon>
        <taxon>Pseudomonadati</taxon>
        <taxon>Thermodesulfobacteriota</taxon>
        <taxon>Desulfovibrionia</taxon>
        <taxon>Desulfovibrionales</taxon>
        <taxon>Desulfovibrionaceae</taxon>
    </lineage>
</organism>
<dbReference type="EMBL" id="FO203427">
    <property type="protein sequence ID" value="CCH47324.1"/>
    <property type="molecule type" value="Genomic_DNA"/>
</dbReference>
<dbReference type="SUPFAM" id="SSF53448">
    <property type="entry name" value="Nucleotide-diphospho-sugar transferases"/>
    <property type="match status" value="1"/>
</dbReference>
<keyword evidence="6" id="KW-1185">Reference proteome</keyword>
<dbReference type="PANTHER" id="PTHR43685:SF5">
    <property type="entry name" value="GLYCOSYLTRANSFERASE EPSE-RELATED"/>
    <property type="match status" value="1"/>
</dbReference>
<dbReference type="PANTHER" id="PTHR43685">
    <property type="entry name" value="GLYCOSYLTRANSFERASE"/>
    <property type="match status" value="1"/>
</dbReference>
<evidence type="ECO:0000313" key="6">
    <source>
        <dbReference type="Proteomes" id="UP000011724"/>
    </source>
</evidence>
<dbReference type="Pfam" id="PF00535">
    <property type="entry name" value="Glycos_transf_2"/>
    <property type="match status" value="1"/>
</dbReference>
<accession>M1WN27</accession>
<dbReference type="PATRIC" id="fig|879567.3.peg.90"/>
<dbReference type="BioCyc" id="DPIE1322246:BN4_RS00455-MONOMER"/>
<dbReference type="AlphaFoldDB" id="M1WN27"/>
<protein>
    <recommendedName>
        <fullName evidence="4">Glycosyltransferase 2-like domain-containing protein</fullName>
    </recommendedName>
</protein>
<evidence type="ECO:0000256" key="3">
    <source>
        <dbReference type="ARBA" id="ARBA00022679"/>
    </source>
</evidence>
<dbReference type="STRING" id="1322246.BN4_10084"/>
<reference evidence="5 6" key="1">
    <citation type="journal article" date="2013" name="PLoS ONE">
        <title>The first genomic and proteomic characterization of a deep-sea sulfate reducer: insights into the piezophilic lifestyle of Desulfovibrio piezophilus.</title>
        <authorList>
            <person name="Pradel N."/>
            <person name="Ji B."/>
            <person name="Gimenez G."/>
            <person name="Talla E."/>
            <person name="Lenoble P."/>
            <person name="Garel M."/>
            <person name="Tamburini C."/>
            <person name="Fourquet P."/>
            <person name="Lebrun R."/>
            <person name="Bertin P."/>
            <person name="Denis Y."/>
            <person name="Pophillat M."/>
            <person name="Barbe V."/>
            <person name="Ollivier B."/>
            <person name="Dolla A."/>
        </authorList>
    </citation>
    <scope>NUCLEOTIDE SEQUENCE [LARGE SCALE GENOMIC DNA]</scope>
    <source>
        <strain evidence="6">DSM 10523 / SB164P1</strain>
    </source>
</reference>
<gene>
    <name evidence="5" type="ordered locus">BN4_10084</name>
</gene>
<dbReference type="GO" id="GO:0016757">
    <property type="term" value="F:glycosyltransferase activity"/>
    <property type="evidence" value="ECO:0007669"/>
    <property type="project" value="UniProtKB-KW"/>
</dbReference>
<keyword evidence="3" id="KW-0808">Transferase</keyword>